<dbReference type="SUPFAM" id="SSF50998">
    <property type="entry name" value="Quinoprotein alcohol dehydrogenase-like"/>
    <property type="match status" value="1"/>
</dbReference>
<evidence type="ECO:0000313" key="3">
    <source>
        <dbReference type="Proteomes" id="UP000041254"/>
    </source>
</evidence>
<dbReference type="OrthoDB" id="5427350at2759"/>
<feature type="region of interest" description="Disordered" evidence="1">
    <location>
        <begin position="215"/>
        <end position="254"/>
    </location>
</feature>
<protein>
    <submittedName>
        <fullName evidence="2">Uncharacterized protein</fullName>
    </submittedName>
</protein>
<evidence type="ECO:0000313" key="2">
    <source>
        <dbReference type="EMBL" id="CEM04609.1"/>
    </source>
</evidence>
<sequence length="738" mass="82043">MRLRSFVSVAVPAHMFLCICTTLLFARLSSALTDFEIAQLNTDALLRLSQRDDDTNNDGGAFRGKDRRRRLAPLDDLQQQTHLLYSHPLPGGEFVSPYTTIGWRVGEIRYIEEWGFMPKSKALREETIHGKLTLTGDASGDHREGETHLLRDNATFLFVPAVPFDPGERVTVIVAAGVETISGRVLPEATWSFQVSHNARDIYFTKVVNLGAPNGMWDAPTQRSGSSNSSDATAEKTRRPQKGSGASRRELQGVKKREYTFPDHRYRTLPQNFPQGTVVVYGNTSQLDEGYIWTHKILNDPISLNGSLIMQSWGDPVYFHEGNPTDFAPTGAGGSKMLGRSSLTGIVLWGQDYKPAGEIFAQHGHGVNLHDYMMLKNGNGLLLLDDLQILDSTRMRPAPEGASTKTTVVTHIVQEVTPEGHCILEWRMWDHLPAAWQDTEEGVHDDNGWDIAHVNSVGEAPDGNIVVSFRNLNQVIKIDRTTGRVLWRLGGKRSSFKIEGDPNGQFAAQHDAREIDDNVITLFDNAYCTGDEHARAMDYELKFDNVTGEPTVAKMTSMWKSGVTALAKGSYRRLKNGNRAVSLGFDLLPHACKGDSKGAPPTNIGNHFYVETDPGGALLISMSWDCECHSYRSIKAPWTGRPTWKPVAVIDSNNSDNVLQLHFSWNGATEVASWRVTQGDGRFIFKPFATVAKTQFEHWVQIEAGRRQCLYYRAEALDESDTVLGYTDVVESPGCMSD</sequence>
<keyword evidence="3" id="KW-1185">Reference proteome</keyword>
<dbReference type="Proteomes" id="UP000041254">
    <property type="component" value="Unassembled WGS sequence"/>
</dbReference>
<proteinExistence type="predicted"/>
<dbReference type="InterPro" id="IPR011047">
    <property type="entry name" value="Quinoprotein_ADH-like_sf"/>
</dbReference>
<reference evidence="2 3" key="1">
    <citation type="submission" date="2014-11" db="EMBL/GenBank/DDBJ databases">
        <authorList>
            <person name="Zhu J."/>
            <person name="Qi W."/>
            <person name="Song R."/>
        </authorList>
    </citation>
    <scope>NUCLEOTIDE SEQUENCE [LARGE SCALE GENOMIC DNA]</scope>
</reference>
<dbReference type="Pfam" id="PF14269">
    <property type="entry name" value="Arylsulfotran_2"/>
    <property type="match status" value="1"/>
</dbReference>
<dbReference type="InterPro" id="IPR039535">
    <property type="entry name" value="ASST-like"/>
</dbReference>
<dbReference type="VEuPathDB" id="CryptoDB:Vbra_14048"/>
<gene>
    <name evidence="2" type="ORF">Vbra_14048</name>
</gene>
<dbReference type="PANTHER" id="PTHR35340">
    <property type="entry name" value="PQQ ENZYME REPEAT PROTEIN-RELATED"/>
    <property type="match status" value="1"/>
</dbReference>
<dbReference type="InterPro" id="IPR053143">
    <property type="entry name" value="Arylsulfate_ST"/>
</dbReference>
<evidence type="ECO:0000256" key="1">
    <source>
        <dbReference type="SAM" id="MobiDB-lite"/>
    </source>
</evidence>
<dbReference type="EMBL" id="CDMY01000354">
    <property type="protein sequence ID" value="CEM04609.1"/>
    <property type="molecule type" value="Genomic_DNA"/>
</dbReference>
<accession>A0A0G4F076</accession>
<organism evidence="2 3">
    <name type="scientific">Vitrella brassicaformis (strain CCMP3155)</name>
    <dbReference type="NCBI Taxonomy" id="1169540"/>
    <lineage>
        <taxon>Eukaryota</taxon>
        <taxon>Sar</taxon>
        <taxon>Alveolata</taxon>
        <taxon>Colpodellida</taxon>
        <taxon>Vitrellaceae</taxon>
        <taxon>Vitrella</taxon>
    </lineage>
</organism>
<dbReference type="PhylomeDB" id="A0A0G4F076"/>
<name>A0A0G4F076_VITBC</name>
<dbReference type="InParanoid" id="A0A0G4F076"/>
<dbReference type="STRING" id="1169540.A0A0G4F076"/>
<dbReference type="AlphaFoldDB" id="A0A0G4F076"/>
<dbReference type="PANTHER" id="PTHR35340:SF5">
    <property type="entry name" value="ASST-DOMAIN-CONTAINING PROTEIN"/>
    <property type="match status" value="1"/>
</dbReference>
<feature type="compositionally biased region" description="Polar residues" evidence="1">
    <location>
        <begin position="221"/>
        <end position="232"/>
    </location>
</feature>